<accession>A0A645GU02</accession>
<proteinExistence type="predicted"/>
<name>A0A645GU02_9ZZZZ</name>
<protein>
    <submittedName>
        <fullName evidence="1">Uncharacterized protein</fullName>
    </submittedName>
</protein>
<gene>
    <name evidence="1" type="ORF">SDC9_177708</name>
</gene>
<dbReference type="AlphaFoldDB" id="A0A645GU02"/>
<reference evidence="1" key="1">
    <citation type="submission" date="2019-08" db="EMBL/GenBank/DDBJ databases">
        <authorList>
            <person name="Kucharzyk K."/>
            <person name="Murdoch R.W."/>
            <person name="Higgins S."/>
            <person name="Loffler F."/>
        </authorList>
    </citation>
    <scope>NUCLEOTIDE SEQUENCE</scope>
</reference>
<sequence length="41" mass="4602">MTDEEAIEIIKRESGILFNPIVAQEFIDMMGYKGEVEKVAG</sequence>
<dbReference type="EMBL" id="VSSQ01081293">
    <property type="protein sequence ID" value="MPN30245.1"/>
    <property type="molecule type" value="Genomic_DNA"/>
</dbReference>
<evidence type="ECO:0000313" key="1">
    <source>
        <dbReference type="EMBL" id="MPN30245.1"/>
    </source>
</evidence>
<organism evidence="1">
    <name type="scientific">bioreactor metagenome</name>
    <dbReference type="NCBI Taxonomy" id="1076179"/>
    <lineage>
        <taxon>unclassified sequences</taxon>
        <taxon>metagenomes</taxon>
        <taxon>ecological metagenomes</taxon>
    </lineage>
</organism>
<comment type="caution">
    <text evidence="1">The sequence shown here is derived from an EMBL/GenBank/DDBJ whole genome shotgun (WGS) entry which is preliminary data.</text>
</comment>